<gene>
    <name evidence="2" type="ORF">ENS64_09085</name>
</gene>
<sequence length="474" mass="50757">MNLPSSHSRPRIRRWQSQARPRSVWLERVFRLDDSGRLPFSSDRAMLWNDRGLLVATSGFRRASTAASRLPCSRSAPAGLLTLPLLTLPLLTLLLLTGCGGNSPPAPNVPAGPQPPAVITTAAGQAKIAQPPVVKTQKKVPAKKVGGSGQLFPGEDPQNIFVVAADGTPMVVEPAPAARPDDYLEVLDGATDKHAGVLTVALAVAPASYPPREGFQLPKGFSAMASYGYSPEGLPWRIVCEKDQSVMALVPPGAAIIGTDDGPSEAAPQWSVFLDAYYMDVTEVTVAAFNTFRGEMKEQKKRVPLPPLNEAQGPNFPALGISWGDAHAYVEWLGKALPTEAEFEKAARGPEGFRAPWGNGRAIWPSHRTPATIAPVGAFPGDQSIFGIFDLAGNAREWTTDWYAPTAHQEAANLSQQRVLRNWTGPKKAAVGTQRVIKGSASDWSAWNRSGSDMSARNPDVGFRGVLRTPLPAS</sequence>
<name>A0A7C4LMC5_9PLAN</name>
<dbReference type="InterPro" id="IPR016187">
    <property type="entry name" value="CTDL_fold"/>
</dbReference>
<dbReference type="PANTHER" id="PTHR23150:SF19">
    <property type="entry name" value="FORMYLGLYCINE-GENERATING ENZYME"/>
    <property type="match status" value="1"/>
</dbReference>
<proteinExistence type="predicted"/>
<feature type="domain" description="Sulfatase-modifying factor enzyme-like" evidence="1">
    <location>
        <begin position="247"/>
        <end position="466"/>
    </location>
</feature>
<dbReference type="Pfam" id="PF03781">
    <property type="entry name" value="FGE-sulfatase"/>
    <property type="match status" value="1"/>
</dbReference>
<protein>
    <recommendedName>
        <fullName evidence="1">Sulfatase-modifying factor enzyme-like domain-containing protein</fullName>
    </recommendedName>
</protein>
<dbReference type="InterPro" id="IPR042095">
    <property type="entry name" value="SUMF_sf"/>
</dbReference>
<dbReference type="AlphaFoldDB" id="A0A7C4LMC5"/>
<organism evidence="2">
    <name type="scientific">Schlesneria paludicola</name>
    <dbReference type="NCBI Taxonomy" id="360056"/>
    <lineage>
        <taxon>Bacteria</taxon>
        <taxon>Pseudomonadati</taxon>
        <taxon>Planctomycetota</taxon>
        <taxon>Planctomycetia</taxon>
        <taxon>Planctomycetales</taxon>
        <taxon>Planctomycetaceae</taxon>
        <taxon>Schlesneria</taxon>
    </lineage>
</organism>
<dbReference type="Gene3D" id="3.90.1580.10">
    <property type="entry name" value="paralog of FGE (formylglycine-generating enzyme)"/>
    <property type="match status" value="1"/>
</dbReference>
<evidence type="ECO:0000259" key="1">
    <source>
        <dbReference type="Pfam" id="PF03781"/>
    </source>
</evidence>
<reference evidence="2" key="1">
    <citation type="journal article" date="2020" name="mSystems">
        <title>Genome- and Community-Level Interaction Insights into Carbon Utilization and Element Cycling Functions of Hydrothermarchaeota in Hydrothermal Sediment.</title>
        <authorList>
            <person name="Zhou Z."/>
            <person name="Liu Y."/>
            <person name="Xu W."/>
            <person name="Pan J."/>
            <person name="Luo Z.H."/>
            <person name="Li M."/>
        </authorList>
    </citation>
    <scope>NUCLEOTIDE SEQUENCE [LARGE SCALE GENOMIC DNA]</scope>
    <source>
        <strain evidence="2">SpSt-508</strain>
    </source>
</reference>
<dbReference type="EMBL" id="DSVQ01000012">
    <property type="protein sequence ID" value="HGT39398.1"/>
    <property type="molecule type" value="Genomic_DNA"/>
</dbReference>
<dbReference type="InterPro" id="IPR005532">
    <property type="entry name" value="SUMF_dom"/>
</dbReference>
<accession>A0A7C4LMC5</accession>
<dbReference type="InterPro" id="IPR051043">
    <property type="entry name" value="Sulfatase_Mod_Factor_Kinase"/>
</dbReference>
<dbReference type="GO" id="GO:0120147">
    <property type="term" value="F:formylglycine-generating oxidase activity"/>
    <property type="evidence" value="ECO:0007669"/>
    <property type="project" value="TreeGrafter"/>
</dbReference>
<evidence type="ECO:0000313" key="2">
    <source>
        <dbReference type="EMBL" id="HGT39398.1"/>
    </source>
</evidence>
<dbReference type="SUPFAM" id="SSF56436">
    <property type="entry name" value="C-type lectin-like"/>
    <property type="match status" value="1"/>
</dbReference>
<comment type="caution">
    <text evidence="2">The sequence shown here is derived from an EMBL/GenBank/DDBJ whole genome shotgun (WGS) entry which is preliminary data.</text>
</comment>
<dbReference type="PANTHER" id="PTHR23150">
    <property type="entry name" value="SULFATASE MODIFYING FACTOR 1, 2"/>
    <property type="match status" value="1"/>
</dbReference>